<dbReference type="Proteomes" id="UP000519573">
    <property type="component" value="Unassembled WGS sequence"/>
</dbReference>
<dbReference type="OrthoDB" id="47603at2"/>
<dbReference type="EMBL" id="JAAROL010000004">
    <property type="protein sequence ID" value="MBC1332420.1"/>
    <property type="molecule type" value="Genomic_DNA"/>
</dbReference>
<dbReference type="Proteomes" id="UP000541955">
    <property type="component" value="Unassembled WGS sequence"/>
</dbReference>
<evidence type="ECO:0000313" key="7">
    <source>
        <dbReference type="EMBL" id="MBC1798127.1"/>
    </source>
</evidence>
<evidence type="ECO:0000313" key="25">
    <source>
        <dbReference type="Proteomes" id="UP000547643"/>
    </source>
</evidence>
<dbReference type="EMBL" id="JAARYD010000006">
    <property type="protein sequence ID" value="MBC2177533.1"/>
    <property type="molecule type" value="Genomic_DNA"/>
</dbReference>
<dbReference type="eggNOG" id="COG5341">
    <property type="taxonomic scope" value="Bacteria"/>
</dbReference>
<gene>
    <name evidence="1" type="ORF">EP57_15710</name>
    <name evidence="3" type="ORF">HB759_10795</name>
    <name evidence="2" type="ORF">HB811_14570</name>
    <name evidence="4" type="ORF">HB902_14430</name>
    <name evidence="14" type="ORF">HBP98_15195</name>
    <name evidence="5" type="ORF">HCA46_14140</name>
    <name evidence="6" type="ORF">HCA52_03500</name>
    <name evidence="7" type="ORF">HCA55_15435</name>
    <name evidence="8" type="ORF">HCA78_14685</name>
    <name evidence="9" type="ORF">HCB06_09600</name>
    <name evidence="13" type="ORF">HCB25_09645</name>
    <name evidence="10" type="ORF">HCB26_13175</name>
    <name evidence="11" type="ORF">HCB27_12945</name>
    <name evidence="12" type="ORF">HCB35_03565</name>
</gene>
<dbReference type="EMBL" id="JAARVG010000002">
    <property type="protein sequence ID" value="MBC1792473.1"/>
    <property type="molecule type" value="Genomic_DNA"/>
</dbReference>
<dbReference type="InterPro" id="IPR038690">
    <property type="entry name" value="NusG_2_sf"/>
</dbReference>
<evidence type="ECO:0000313" key="1">
    <source>
        <dbReference type="EMBL" id="KGL38001.1"/>
    </source>
</evidence>
<reference evidence="1 15" key="1">
    <citation type="submission" date="2014-05" db="EMBL/GenBank/DDBJ databases">
        <title>Novel Listeriaceae from food processing environments.</title>
        <authorList>
            <person name="den Bakker H.C."/>
        </authorList>
    </citation>
    <scope>NUCLEOTIDE SEQUENCE [LARGE SCALE GENOMIC DNA]</scope>
    <source>
        <strain evidence="1 15">FSL A5-0281</strain>
    </source>
</reference>
<dbReference type="GeneID" id="58718777"/>
<evidence type="ECO:0000313" key="6">
    <source>
        <dbReference type="EMBL" id="MBC1792473.1"/>
    </source>
</evidence>
<reference evidence="16 17" key="2">
    <citation type="submission" date="2020-03" db="EMBL/GenBank/DDBJ databases">
        <title>Soil Listeria distribution.</title>
        <authorList>
            <person name="Liao J."/>
            <person name="Wiedmann M."/>
        </authorList>
    </citation>
    <scope>NUCLEOTIDE SEQUENCE [LARGE SCALE GENOMIC DNA]</scope>
    <source>
        <strain evidence="12 28">FSL L7-0149</strain>
        <strain evidence="13 27">FSL L7-0153</strain>
        <strain evidence="10 16">FSL L7-0245</strain>
        <strain evidence="11 20">FSL L7-0259</strain>
        <strain evidence="9 17">FSL L7-0360</strain>
        <strain evidence="8 24">FSL L7-0435</strain>
        <strain evidence="6 19">FSL L7-0978</strain>
        <strain evidence="7 26">FSL L7-0990</strain>
        <strain evidence="5 25">FSL L7-1017</strain>
        <strain evidence="4 21">FSL L7-1387</strain>
        <strain evidence="2 22">FSL L7-1816</strain>
        <strain evidence="3 18">FSL L7-1833</strain>
        <strain evidence="14 23">FSL L7-1850</strain>
    </source>
</reference>
<dbReference type="Proteomes" id="UP000548082">
    <property type="component" value="Unassembled WGS sequence"/>
</dbReference>
<dbReference type="Proteomes" id="UP000541735">
    <property type="component" value="Unassembled WGS sequence"/>
</dbReference>
<organism evidence="1 15">
    <name type="scientific">Listeria booriae</name>
    <dbReference type="NCBI Taxonomy" id="1552123"/>
    <lineage>
        <taxon>Bacteria</taxon>
        <taxon>Bacillati</taxon>
        <taxon>Bacillota</taxon>
        <taxon>Bacilli</taxon>
        <taxon>Bacillales</taxon>
        <taxon>Listeriaceae</taxon>
        <taxon>Listeria</taxon>
    </lineage>
</organism>
<comment type="caution">
    <text evidence="1">The sequence shown here is derived from an EMBL/GenBank/DDBJ whole genome shotgun (WGS) entry which is preliminary data.</text>
</comment>
<dbReference type="Proteomes" id="UP000547643">
    <property type="component" value="Unassembled WGS sequence"/>
</dbReference>
<evidence type="ECO:0000313" key="21">
    <source>
        <dbReference type="Proteomes" id="UP000541955"/>
    </source>
</evidence>
<dbReference type="EMBL" id="JAARZA010000001">
    <property type="protein sequence ID" value="MBC2239547.1"/>
    <property type="molecule type" value="Genomic_DNA"/>
</dbReference>
<dbReference type="AlphaFoldDB" id="A0A099VZZ4"/>
<dbReference type="EMBL" id="JAARRW010000007">
    <property type="protein sequence ID" value="MBC1563267.1"/>
    <property type="molecule type" value="Genomic_DNA"/>
</dbReference>
<dbReference type="EMBL" id="JNFA01000030">
    <property type="protein sequence ID" value="KGL38001.1"/>
    <property type="molecule type" value="Genomic_DNA"/>
</dbReference>
<dbReference type="Gene3D" id="2.60.320.10">
    <property type="entry name" value="N-utilization substance G protein NusG, insert domain"/>
    <property type="match status" value="1"/>
</dbReference>
<dbReference type="STRING" id="1552123.EP57_15710"/>
<keyword evidence="15" id="KW-1185">Reference proteome</keyword>
<dbReference type="RefSeq" id="WP_036088128.1">
    <property type="nucleotide sequence ID" value="NZ_CBCSHQ010000011.1"/>
</dbReference>
<evidence type="ECO:0000313" key="18">
    <source>
        <dbReference type="Proteomes" id="UP000532866"/>
    </source>
</evidence>
<dbReference type="EMBL" id="JAARUV010000005">
    <property type="protein sequence ID" value="MBC1779983.1"/>
    <property type="molecule type" value="Genomic_DNA"/>
</dbReference>
<dbReference type="EMBL" id="JAARVD010000009">
    <property type="protein sequence ID" value="MBC1798127.1"/>
    <property type="molecule type" value="Genomic_DNA"/>
</dbReference>
<evidence type="ECO:0000313" key="26">
    <source>
        <dbReference type="Proteomes" id="UP000548082"/>
    </source>
</evidence>
<dbReference type="EMBL" id="JAAROV010000004">
    <property type="protein sequence ID" value="MBC1318006.1"/>
    <property type="molecule type" value="Genomic_DNA"/>
</dbReference>
<evidence type="ECO:0000313" key="20">
    <source>
        <dbReference type="Proteomes" id="UP000541735"/>
    </source>
</evidence>
<evidence type="ECO:0000313" key="19">
    <source>
        <dbReference type="Proteomes" id="UP000539064"/>
    </source>
</evidence>
<evidence type="ECO:0000313" key="22">
    <source>
        <dbReference type="Proteomes" id="UP000543379"/>
    </source>
</evidence>
<evidence type="ECO:0000313" key="10">
    <source>
        <dbReference type="EMBL" id="MBC2167527.1"/>
    </source>
</evidence>
<sequence>MKEYLHMVKRWDVIIIVLLTILSFLPLAIFTYAKAQEPAPPAGSSSKLVAVVKVDGKEYKRVDLTGHTGTEKFRVKAEDGDYNDIEVKNERIRISGANCNDQVCVRVGFIDKIGQTIVCLPHKVVIEVQSETGETEPDDGIIIPS</sequence>
<protein>
    <submittedName>
        <fullName evidence="2">NusG domain II-containing protein</fullName>
    </submittedName>
</protein>
<accession>A0A099VZZ4</accession>
<evidence type="ECO:0000313" key="2">
    <source>
        <dbReference type="EMBL" id="MBC1318006.1"/>
    </source>
</evidence>
<proteinExistence type="predicted"/>
<name>A0A099VZZ4_9LIST</name>
<dbReference type="EMBL" id="JAARYY010000005">
    <property type="protein sequence ID" value="MBC2244326.1"/>
    <property type="molecule type" value="Genomic_DNA"/>
</dbReference>
<dbReference type="EMBL" id="JAARMV010000004">
    <property type="protein sequence ID" value="MBC2373356.1"/>
    <property type="molecule type" value="Genomic_DNA"/>
</dbReference>
<dbReference type="EMBL" id="JAARWW010000007">
    <property type="protein sequence ID" value="MBC2005018.1"/>
    <property type="molecule type" value="Genomic_DNA"/>
</dbReference>
<dbReference type="Proteomes" id="UP000529446">
    <property type="component" value="Unassembled WGS sequence"/>
</dbReference>
<dbReference type="Proteomes" id="UP000029844">
    <property type="component" value="Unassembled WGS sequence"/>
</dbReference>
<dbReference type="Proteomes" id="UP000553016">
    <property type="component" value="Unassembled WGS sequence"/>
</dbReference>
<dbReference type="EMBL" id="JAARXI010000005">
    <property type="protein sequence ID" value="MBC2116865.1"/>
    <property type="molecule type" value="Genomic_DNA"/>
</dbReference>
<dbReference type="Proteomes" id="UP000546244">
    <property type="component" value="Unassembled WGS sequence"/>
</dbReference>
<evidence type="ECO:0000313" key="8">
    <source>
        <dbReference type="EMBL" id="MBC2005018.1"/>
    </source>
</evidence>
<evidence type="ECO:0000313" key="24">
    <source>
        <dbReference type="Proteomes" id="UP000546806"/>
    </source>
</evidence>
<evidence type="ECO:0000313" key="23">
    <source>
        <dbReference type="Proteomes" id="UP000546244"/>
    </source>
</evidence>
<evidence type="ECO:0000313" key="17">
    <source>
        <dbReference type="Proteomes" id="UP000529446"/>
    </source>
</evidence>
<evidence type="ECO:0000313" key="5">
    <source>
        <dbReference type="EMBL" id="MBC1779983.1"/>
    </source>
</evidence>
<evidence type="ECO:0000313" key="16">
    <source>
        <dbReference type="Proteomes" id="UP000519573"/>
    </source>
</evidence>
<evidence type="ECO:0000313" key="27">
    <source>
        <dbReference type="Proteomes" id="UP000550367"/>
    </source>
</evidence>
<evidence type="ECO:0000313" key="4">
    <source>
        <dbReference type="EMBL" id="MBC1563267.1"/>
    </source>
</evidence>
<evidence type="ECO:0000313" key="15">
    <source>
        <dbReference type="Proteomes" id="UP000029844"/>
    </source>
</evidence>
<evidence type="ECO:0000313" key="13">
    <source>
        <dbReference type="EMBL" id="MBC2244326.1"/>
    </source>
</evidence>
<evidence type="ECO:0000313" key="9">
    <source>
        <dbReference type="EMBL" id="MBC2116865.1"/>
    </source>
</evidence>
<dbReference type="Proteomes" id="UP000539064">
    <property type="component" value="Unassembled WGS sequence"/>
</dbReference>
<evidence type="ECO:0000313" key="3">
    <source>
        <dbReference type="EMBL" id="MBC1332420.1"/>
    </source>
</evidence>
<dbReference type="Proteomes" id="UP000550367">
    <property type="component" value="Unassembled WGS sequence"/>
</dbReference>
<evidence type="ECO:0000313" key="12">
    <source>
        <dbReference type="EMBL" id="MBC2239547.1"/>
    </source>
</evidence>
<evidence type="ECO:0000313" key="11">
    <source>
        <dbReference type="EMBL" id="MBC2177533.1"/>
    </source>
</evidence>
<dbReference type="Proteomes" id="UP000532866">
    <property type="component" value="Unassembled WGS sequence"/>
</dbReference>
<dbReference type="EMBL" id="JAARYH010000005">
    <property type="protein sequence ID" value="MBC2167527.1"/>
    <property type="molecule type" value="Genomic_DNA"/>
</dbReference>
<dbReference type="Pfam" id="PF07009">
    <property type="entry name" value="NusG_II"/>
    <property type="match status" value="1"/>
</dbReference>
<dbReference type="Proteomes" id="UP000543379">
    <property type="component" value="Unassembled WGS sequence"/>
</dbReference>
<dbReference type="Proteomes" id="UP000546806">
    <property type="component" value="Unassembled WGS sequence"/>
</dbReference>
<dbReference type="CDD" id="cd09911">
    <property type="entry name" value="Lin0431_like"/>
    <property type="match status" value="1"/>
</dbReference>
<evidence type="ECO:0000313" key="28">
    <source>
        <dbReference type="Proteomes" id="UP000553016"/>
    </source>
</evidence>
<evidence type="ECO:0000313" key="14">
    <source>
        <dbReference type="EMBL" id="MBC2373356.1"/>
    </source>
</evidence>